<name>A0A285TSV8_9HYPH</name>
<reference evidence="1 2" key="1">
    <citation type="submission" date="2017-08" db="EMBL/GenBank/DDBJ databases">
        <authorList>
            <person name="de Groot N.N."/>
        </authorList>
    </citation>
    <scope>NUCLEOTIDE SEQUENCE [LARGE SCALE GENOMIC DNA]</scope>
    <source>
        <strain evidence="1 2">USBA 352</strain>
    </source>
</reference>
<dbReference type="Proteomes" id="UP000219331">
    <property type="component" value="Unassembled WGS sequence"/>
</dbReference>
<organism evidence="1 2">
    <name type="scientific">Stappia indica</name>
    <dbReference type="NCBI Taxonomy" id="538381"/>
    <lineage>
        <taxon>Bacteria</taxon>
        <taxon>Pseudomonadati</taxon>
        <taxon>Pseudomonadota</taxon>
        <taxon>Alphaproteobacteria</taxon>
        <taxon>Hyphomicrobiales</taxon>
        <taxon>Stappiaceae</taxon>
        <taxon>Stappia</taxon>
    </lineage>
</organism>
<protein>
    <submittedName>
        <fullName evidence="1">Uncharacterized protein</fullName>
    </submittedName>
</protein>
<dbReference type="EMBL" id="OBML01000017">
    <property type="protein sequence ID" value="SOC26905.1"/>
    <property type="molecule type" value="Genomic_DNA"/>
</dbReference>
<sequence>MKLHPFAQVAQVALILVAGILAALALTLADDCRVSGNTTTIFKGDRR</sequence>
<dbReference type="RefSeq" id="WP_176522181.1">
    <property type="nucleotide sequence ID" value="NZ_OBML01000017.1"/>
</dbReference>
<gene>
    <name evidence="1" type="ORF">SAMN05421512_11719</name>
</gene>
<proteinExistence type="predicted"/>
<accession>A0A285TSV8</accession>
<dbReference type="AlphaFoldDB" id="A0A285TSV8"/>
<keyword evidence="2" id="KW-1185">Reference proteome</keyword>
<evidence type="ECO:0000313" key="1">
    <source>
        <dbReference type="EMBL" id="SOC26905.1"/>
    </source>
</evidence>
<evidence type="ECO:0000313" key="2">
    <source>
        <dbReference type="Proteomes" id="UP000219331"/>
    </source>
</evidence>